<evidence type="ECO:0000313" key="1">
    <source>
        <dbReference type="EMBL" id="EGC30732.1"/>
    </source>
</evidence>
<organism evidence="1 2">
    <name type="scientific">Dictyostelium purpureum</name>
    <name type="common">Slime mold</name>
    <dbReference type="NCBI Taxonomy" id="5786"/>
    <lineage>
        <taxon>Eukaryota</taxon>
        <taxon>Amoebozoa</taxon>
        <taxon>Evosea</taxon>
        <taxon>Eumycetozoa</taxon>
        <taxon>Dictyostelia</taxon>
        <taxon>Dictyosteliales</taxon>
        <taxon>Dictyosteliaceae</taxon>
        <taxon>Dictyostelium</taxon>
    </lineage>
</organism>
<dbReference type="AlphaFoldDB" id="F0ZZA0"/>
<evidence type="ECO:0000313" key="2">
    <source>
        <dbReference type="Proteomes" id="UP000001064"/>
    </source>
</evidence>
<dbReference type="RefSeq" id="XP_003292743.1">
    <property type="nucleotide sequence ID" value="XM_003292695.1"/>
</dbReference>
<dbReference type="Proteomes" id="UP000001064">
    <property type="component" value="Unassembled WGS sequence"/>
</dbReference>
<dbReference type="InParanoid" id="F0ZZA0"/>
<reference evidence="2" key="1">
    <citation type="journal article" date="2011" name="Genome Biol.">
        <title>Comparative genomics of the social amoebae Dictyostelium discoideum and Dictyostelium purpureum.</title>
        <authorList>
            <consortium name="US DOE Joint Genome Institute (JGI-PGF)"/>
            <person name="Sucgang R."/>
            <person name="Kuo A."/>
            <person name="Tian X."/>
            <person name="Salerno W."/>
            <person name="Parikh A."/>
            <person name="Feasley C.L."/>
            <person name="Dalin E."/>
            <person name="Tu H."/>
            <person name="Huang E."/>
            <person name="Barry K."/>
            <person name="Lindquist E."/>
            <person name="Shapiro H."/>
            <person name="Bruce D."/>
            <person name="Schmutz J."/>
            <person name="Salamov A."/>
            <person name="Fey P."/>
            <person name="Gaudet P."/>
            <person name="Anjard C."/>
            <person name="Babu M.M."/>
            <person name="Basu S."/>
            <person name="Bushmanova Y."/>
            <person name="van der Wel H."/>
            <person name="Katoh-Kurasawa M."/>
            <person name="Dinh C."/>
            <person name="Coutinho P.M."/>
            <person name="Saito T."/>
            <person name="Elias M."/>
            <person name="Schaap P."/>
            <person name="Kay R.R."/>
            <person name="Henrissat B."/>
            <person name="Eichinger L."/>
            <person name="Rivero F."/>
            <person name="Putnam N.H."/>
            <person name="West C.M."/>
            <person name="Loomis W.F."/>
            <person name="Chisholm R.L."/>
            <person name="Shaulsky G."/>
            <person name="Strassmann J.E."/>
            <person name="Queller D.C."/>
            <person name="Kuspa A."/>
            <person name="Grigoriev I.V."/>
        </authorList>
    </citation>
    <scope>NUCLEOTIDE SEQUENCE [LARGE SCALE GENOMIC DNA]</scope>
    <source>
        <strain evidence="2">QSDP1</strain>
    </source>
</reference>
<protein>
    <submittedName>
        <fullName evidence="1">Uncharacterized protein</fullName>
    </submittedName>
</protein>
<gene>
    <name evidence="1" type="ORF">DICPUDRAFT_157494</name>
</gene>
<proteinExistence type="predicted"/>
<dbReference type="EMBL" id="GL871305">
    <property type="protein sequence ID" value="EGC30732.1"/>
    <property type="molecule type" value="Genomic_DNA"/>
</dbReference>
<dbReference type="KEGG" id="dpp:DICPUDRAFT_157494"/>
<dbReference type="GeneID" id="10508771"/>
<dbReference type="VEuPathDB" id="AmoebaDB:DICPUDRAFT_157494"/>
<accession>F0ZZA0</accession>
<name>F0ZZA0_DICPU</name>
<keyword evidence="2" id="KW-1185">Reference proteome</keyword>
<sequence>MKLFSTVWAGFDTIRPLLNTNIAKFMEAINCSHFINIYKIETNGTFFIAF</sequence>